<keyword evidence="3 9" id="KW-0418">Kinase</keyword>
<dbReference type="PANTHER" id="PTHR43289:SF34">
    <property type="entry name" value="SERINE_THREONINE-PROTEIN KINASE YBDM-RELATED"/>
    <property type="match status" value="1"/>
</dbReference>
<dbReference type="EMBL" id="CP044427">
    <property type="protein sequence ID" value="QFG69515.1"/>
    <property type="molecule type" value="Genomic_DNA"/>
</dbReference>
<dbReference type="InterPro" id="IPR017441">
    <property type="entry name" value="Protein_kinase_ATP_BS"/>
</dbReference>
<dbReference type="PROSITE" id="PS00107">
    <property type="entry name" value="PROTEIN_KINASE_ATP"/>
    <property type="match status" value="1"/>
</dbReference>
<dbReference type="SUPFAM" id="SSF56112">
    <property type="entry name" value="Protein kinase-like (PK-like)"/>
    <property type="match status" value="1"/>
</dbReference>
<dbReference type="PANTHER" id="PTHR43289">
    <property type="entry name" value="MITOGEN-ACTIVATED PROTEIN KINASE KINASE KINASE 20-RELATED"/>
    <property type="match status" value="1"/>
</dbReference>
<feature type="compositionally biased region" description="Low complexity" evidence="6">
    <location>
        <begin position="29"/>
        <end position="41"/>
    </location>
</feature>
<evidence type="ECO:0000256" key="4">
    <source>
        <dbReference type="ARBA" id="ARBA00022840"/>
    </source>
</evidence>
<evidence type="ECO:0000256" key="1">
    <source>
        <dbReference type="ARBA" id="ARBA00022679"/>
    </source>
</evidence>
<evidence type="ECO:0000256" key="5">
    <source>
        <dbReference type="PROSITE-ProRule" id="PRU10141"/>
    </source>
</evidence>
<sequence length="642" mass="68158">MTTELPRSSRPAVGGTRPVPMPGTGEPGEGQYAADGRAAAEYARERPTEQPTQHPTEPVSVVVPRRLGRYELLERVGEGGMGVVWRAADRRHPGREVAIKVLRPHIAHDEGARERLRREVHTLARVHHPQVAAVLDADVDGPAPYIVTDFVPGPPLDAVVDEEGPLHGEELLGVARGLASALHAIHEVGIVHRDLKPGNVLLVGEPGAREPVVIDFGIAQLADDVRLTSTGLVMGTPGYLSPEIAEGGAVSRATDWWGWAATLAYAASGHPPFGRGPITVVLDRVSRGRLQLDGVDPGLRPLLAAALDPDPARRPTEDQVLDGLERYARHEDVTGALPVLPPDPEWGAGADQTHLHELTDPTQVAPQRTVARTRRTPVSRPYEEESRAQDPGPGWREPAPRPEHYGPAGHEGYHDGYAEDPYGFAEDPYGPEQPELDPRIGRRARTGTLTAMLAAFVGLAAVVPLVAWGLYALWAVGARTVDRTVTGLVLRRHRAGKRATDVPVTVLASPVHLVVATVSTAFSLLLPVAMAAVVALVFSGLVTSTELLAGVGPEQPLSMAVGALVGGGLSWWGLASTSLRRGSRTTVRATVPEGAATVVLVVGCLVGAAVLGFAAYQGGDRVSWWPLPPGTTLLDLVPFTLP</sequence>
<feature type="domain" description="Protein kinase" evidence="8">
    <location>
        <begin position="70"/>
        <end position="333"/>
    </location>
</feature>
<gene>
    <name evidence="9" type="ORF">FY030_13105</name>
</gene>
<dbReference type="AlphaFoldDB" id="A0A5J6V6V5"/>
<evidence type="ECO:0000256" key="2">
    <source>
        <dbReference type="ARBA" id="ARBA00022741"/>
    </source>
</evidence>
<feature type="region of interest" description="Disordered" evidence="6">
    <location>
        <begin position="1"/>
        <end position="57"/>
    </location>
</feature>
<keyword evidence="2 5" id="KW-0547">Nucleotide-binding</keyword>
<keyword evidence="7" id="KW-1133">Transmembrane helix</keyword>
<reference evidence="9 10" key="1">
    <citation type="submission" date="2019-09" db="EMBL/GenBank/DDBJ databases">
        <title>Serinicoccus pratensis sp. nov., isolated from meadow soil.</title>
        <authorList>
            <person name="Zhang W."/>
        </authorList>
    </citation>
    <scope>NUCLEOTIDE SEQUENCE [LARGE SCALE GENOMIC DNA]</scope>
    <source>
        <strain evidence="9 10">W204</strain>
    </source>
</reference>
<dbReference type="Gene3D" id="1.10.510.10">
    <property type="entry name" value="Transferase(Phosphotransferase) domain 1"/>
    <property type="match status" value="1"/>
</dbReference>
<feature type="transmembrane region" description="Helical" evidence="7">
    <location>
        <begin position="521"/>
        <end position="544"/>
    </location>
</feature>
<keyword evidence="7" id="KW-0812">Transmembrane</keyword>
<protein>
    <submittedName>
        <fullName evidence="9">Serine/threonine protein kinase</fullName>
    </submittedName>
</protein>
<dbReference type="PROSITE" id="PS00108">
    <property type="entry name" value="PROTEIN_KINASE_ST"/>
    <property type="match status" value="1"/>
</dbReference>
<dbReference type="KEGG" id="serw:FY030_13105"/>
<name>A0A5J6V6V5_9MICO</name>
<keyword evidence="10" id="KW-1185">Reference proteome</keyword>
<feature type="transmembrane region" description="Helical" evidence="7">
    <location>
        <begin position="594"/>
        <end position="616"/>
    </location>
</feature>
<keyword evidence="4 5" id="KW-0067">ATP-binding</keyword>
<keyword evidence="7" id="KW-0472">Membrane</keyword>
<dbReference type="SMART" id="SM00220">
    <property type="entry name" value="S_TKc"/>
    <property type="match status" value="1"/>
</dbReference>
<evidence type="ECO:0000259" key="8">
    <source>
        <dbReference type="PROSITE" id="PS50011"/>
    </source>
</evidence>
<feature type="transmembrane region" description="Helical" evidence="7">
    <location>
        <begin position="449"/>
        <end position="474"/>
    </location>
</feature>
<evidence type="ECO:0000313" key="10">
    <source>
        <dbReference type="Proteomes" id="UP000326546"/>
    </source>
</evidence>
<dbReference type="Proteomes" id="UP000326546">
    <property type="component" value="Chromosome"/>
</dbReference>
<dbReference type="Pfam" id="PF00069">
    <property type="entry name" value="Pkinase"/>
    <property type="match status" value="1"/>
</dbReference>
<evidence type="ECO:0000256" key="7">
    <source>
        <dbReference type="SAM" id="Phobius"/>
    </source>
</evidence>
<dbReference type="PROSITE" id="PS50011">
    <property type="entry name" value="PROTEIN_KINASE_DOM"/>
    <property type="match status" value="1"/>
</dbReference>
<dbReference type="Gene3D" id="3.30.200.20">
    <property type="entry name" value="Phosphorylase Kinase, domain 1"/>
    <property type="match status" value="1"/>
</dbReference>
<keyword evidence="9" id="KW-0723">Serine/threonine-protein kinase</keyword>
<dbReference type="InterPro" id="IPR000719">
    <property type="entry name" value="Prot_kinase_dom"/>
</dbReference>
<feature type="region of interest" description="Disordered" evidence="6">
    <location>
        <begin position="357"/>
        <end position="439"/>
    </location>
</feature>
<dbReference type="InterPro" id="IPR008271">
    <property type="entry name" value="Ser/Thr_kinase_AS"/>
</dbReference>
<keyword evidence="1" id="KW-0808">Transferase</keyword>
<dbReference type="OrthoDB" id="9762169at2"/>
<evidence type="ECO:0000313" key="9">
    <source>
        <dbReference type="EMBL" id="QFG69515.1"/>
    </source>
</evidence>
<dbReference type="CDD" id="cd14014">
    <property type="entry name" value="STKc_PknB_like"/>
    <property type="match status" value="1"/>
</dbReference>
<dbReference type="RefSeq" id="WP_158061899.1">
    <property type="nucleotide sequence ID" value="NZ_CP044427.1"/>
</dbReference>
<evidence type="ECO:0000256" key="3">
    <source>
        <dbReference type="ARBA" id="ARBA00022777"/>
    </source>
</evidence>
<accession>A0A5J6V6V5</accession>
<dbReference type="InterPro" id="IPR011009">
    <property type="entry name" value="Kinase-like_dom_sf"/>
</dbReference>
<feature type="binding site" evidence="5">
    <location>
        <position position="100"/>
    </location>
    <ligand>
        <name>ATP</name>
        <dbReference type="ChEBI" id="CHEBI:30616"/>
    </ligand>
</feature>
<evidence type="ECO:0000256" key="6">
    <source>
        <dbReference type="SAM" id="MobiDB-lite"/>
    </source>
</evidence>
<dbReference type="GO" id="GO:0004674">
    <property type="term" value="F:protein serine/threonine kinase activity"/>
    <property type="evidence" value="ECO:0007669"/>
    <property type="project" value="UniProtKB-KW"/>
</dbReference>
<proteinExistence type="predicted"/>
<organism evidence="9 10">
    <name type="scientific">Ornithinimicrobium pratense</name>
    <dbReference type="NCBI Taxonomy" id="2593973"/>
    <lineage>
        <taxon>Bacteria</taxon>
        <taxon>Bacillati</taxon>
        <taxon>Actinomycetota</taxon>
        <taxon>Actinomycetes</taxon>
        <taxon>Micrococcales</taxon>
        <taxon>Ornithinimicrobiaceae</taxon>
        <taxon>Ornithinimicrobium</taxon>
    </lineage>
</organism>
<feature type="transmembrane region" description="Helical" evidence="7">
    <location>
        <begin position="556"/>
        <end position="574"/>
    </location>
</feature>
<dbReference type="GO" id="GO:0005524">
    <property type="term" value="F:ATP binding"/>
    <property type="evidence" value="ECO:0007669"/>
    <property type="project" value="UniProtKB-UniRule"/>
</dbReference>